<protein>
    <submittedName>
        <fullName evidence="1">Uncharacterized protein</fullName>
    </submittedName>
</protein>
<reference evidence="1 2" key="1">
    <citation type="submission" date="2019-04" db="EMBL/GenBank/DDBJ databases">
        <authorList>
            <consortium name="Pathogen Informatics"/>
        </authorList>
    </citation>
    <scope>NUCLEOTIDE SEQUENCE [LARGE SCALE GENOMIC DNA]</scope>
    <source>
        <strain evidence="1 2">NCTC9185</strain>
    </source>
</reference>
<dbReference type="Proteomes" id="UP000339249">
    <property type="component" value="Unassembled WGS sequence"/>
</dbReference>
<dbReference type="AlphaFoldDB" id="A0A4V6J2J0"/>
<sequence>MLSRHVSPVDRSLLRAAAQPIIISATLQARPGFILPQSKGKGLQGNVQAIGRNIKRGIANNNSPSLNSLLFTSCNSHPAEYNAGVIIISVRYFIDFTAMKLARLNPLQPPRGYSLPFANLICINGIVFCMGKDGGNVLGEIADGLLY</sequence>
<evidence type="ECO:0000313" key="1">
    <source>
        <dbReference type="EMBL" id="VTN14264.1"/>
    </source>
</evidence>
<name>A0A4V6J2J0_RAOTE</name>
<gene>
    <name evidence="1" type="ORF">NCTC9185_06325</name>
</gene>
<accession>A0A4V6J2J0</accession>
<proteinExistence type="predicted"/>
<dbReference type="EMBL" id="CABDVU010000001">
    <property type="protein sequence ID" value="VTN14264.1"/>
    <property type="molecule type" value="Genomic_DNA"/>
</dbReference>
<organism evidence="1 2">
    <name type="scientific">Raoultella terrigena</name>
    <name type="common">Klebsiella terrigena</name>
    <dbReference type="NCBI Taxonomy" id="577"/>
    <lineage>
        <taxon>Bacteria</taxon>
        <taxon>Pseudomonadati</taxon>
        <taxon>Pseudomonadota</taxon>
        <taxon>Gammaproteobacteria</taxon>
        <taxon>Enterobacterales</taxon>
        <taxon>Enterobacteriaceae</taxon>
        <taxon>Klebsiella/Raoultella group</taxon>
        <taxon>Raoultella</taxon>
    </lineage>
</organism>
<evidence type="ECO:0000313" key="2">
    <source>
        <dbReference type="Proteomes" id="UP000339249"/>
    </source>
</evidence>